<organism evidence="2 3">
    <name type="scientific">Tistrella mobilis</name>
    <dbReference type="NCBI Taxonomy" id="171437"/>
    <lineage>
        <taxon>Bacteria</taxon>
        <taxon>Pseudomonadati</taxon>
        <taxon>Pseudomonadota</taxon>
        <taxon>Alphaproteobacteria</taxon>
        <taxon>Geminicoccales</taxon>
        <taxon>Geminicoccaceae</taxon>
        <taxon>Tistrella</taxon>
    </lineage>
</organism>
<feature type="domain" description="AB hydrolase-1" evidence="1">
    <location>
        <begin position="41"/>
        <end position="304"/>
    </location>
</feature>
<comment type="caution">
    <text evidence="2">The sequence shown here is derived from an EMBL/GenBank/DDBJ whole genome shotgun (WGS) entry which is preliminary data.</text>
</comment>
<dbReference type="OrthoDB" id="9780765at2"/>
<dbReference type="SUPFAM" id="SSF53474">
    <property type="entry name" value="alpha/beta-Hydrolases"/>
    <property type="match status" value="1"/>
</dbReference>
<dbReference type="InterPro" id="IPR000073">
    <property type="entry name" value="AB_hydrolase_1"/>
</dbReference>
<evidence type="ECO:0000313" key="3">
    <source>
        <dbReference type="Proteomes" id="UP000075787"/>
    </source>
</evidence>
<reference evidence="2 3" key="1">
    <citation type="submission" date="2015-12" db="EMBL/GenBank/DDBJ databases">
        <title>Genome sequence of Tistrella mobilis MCCC 1A02139.</title>
        <authorList>
            <person name="Lu L."/>
            <person name="Lai Q."/>
            <person name="Shao Z."/>
            <person name="Qian P."/>
        </authorList>
    </citation>
    <scope>NUCLEOTIDE SEQUENCE [LARGE SCALE GENOMIC DNA]</scope>
    <source>
        <strain evidence="2 3">MCCC 1A02139</strain>
    </source>
</reference>
<dbReference type="RefSeq" id="WP_062767931.1">
    <property type="nucleotide sequence ID" value="NZ_CP121045.1"/>
</dbReference>
<name>A0A162K4J6_9PROT</name>
<sequence length="319" mass="34300">MIPDAFAGAGFRLDRLVMDDGHALTLARIGPRYAESGRRPVILGHGVGFATLAYRGLWQTLSQDREVVAVDLRGHGLNAAGIDATPPQARLAADQAAIARHLAAEAGTPPDALFHSYSGVLSLHAEQAEGRLYHRRVFMEPPLIPAGEMEGATEAAAGRDFMAERMKRRRDRFDRLEDFARIFRERPEFAWMEPGAPDDLAAAVLVPAEEGGFRLACAPAVESGFYSGNTPEGLWHLLARAKRAPGLVAPSLMIAGRRPAGITADPFTAAITPVAARAGGFDLLQLADITHMLPMERSAFIAAAATAFFDEPAREENAT</sequence>
<gene>
    <name evidence="2" type="ORF">AUP44_12665</name>
</gene>
<dbReference type="AlphaFoldDB" id="A0A162K4J6"/>
<protein>
    <recommendedName>
        <fullName evidence="1">AB hydrolase-1 domain-containing protein</fullName>
    </recommendedName>
</protein>
<dbReference type="EMBL" id="LPZR01000197">
    <property type="protein sequence ID" value="KYO50469.1"/>
    <property type="molecule type" value="Genomic_DNA"/>
</dbReference>
<dbReference type="InterPro" id="IPR029058">
    <property type="entry name" value="AB_hydrolase_fold"/>
</dbReference>
<accession>A0A162K4J6</accession>
<dbReference type="Pfam" id="PF12697">
    <property type="entry name" value="Abhydrolase_6"/>
    <property type="match status" value="1"/>
</dbReference>
<evidence type="ECO:0000313" key="2">
    <source>
        <dbReference type="EMBL" id="KYO50469.1"/>
    </source>
</evidence>
<evidence type="ECO:0000259" key="1">
    <source>
        <dbReference type="Pfam" id="PF12697"/>
    </source>
</evidence>
<proteinExistence type="predicted"/>
<dbReference type="GeneID" id="97243079"/>
<dbReference type="Proteomes" id="UP000075787">
    <property type="component" value="Unassembled WGS sequence"/>
</dbReference>
<dbReference type="Gene3D" id="3.40.50.1820">
    <property type="entry name" value="alpha/beta hydrolase"/>
    <property type="match status" value="1"/>
</dbReference>